<name>A0ABS9V5G9_9BACT</name>
<protein>
    <recommendedName>
        <fullName evidence="3">Prolyl oligopeptidase family protein</fullName>
    </recommendedName>
</protein>
<dbReference type="SUPFAM" id="SSF53474">
    <property type="entry name" value="alpha/beta-Hydrolases"/>
    <property type="match status" value="1"/>
</dbReference>
<proteinExistence type="predicted"/>
<dbReference type="RefSeq" id="WP_241349785.1">
    <property type="nucleotide sequence ID" value="NZ_JAKZGP010000074.1"/>
</dbReference>
<evidence type="ECO:0008006" key="3">
    <source>
        <dbReference type="Google" id="ProtNLM"/>
    </source>
</evidence>
<accession>A0ABS9V5G9</accession>
<evidence type="ECO:0000313" key="2">
    <source>
        <dbReference type="Proteomes" id="UP001165489"/>
    </source>
</evidence>
<organism evidence="1 2">
    <name type="scientific">Belliella filtrata</name>
    <dbReference type="NCBI Taxonomy" id="2923435"/>
    <lineage>
        <taxon>Bacteria</taxon>
        <taxon>Pseudomonadati</taxon>
        <taxon>Bacteroidota</taxon>
        <taxon>Cytophagia</taxon>
        <taxon>Cytophagales</taxon>
        <taxon>Cyclobacteriaceae</taxon>
        <taxon>Belliella</taxon>
    </lineage>
</organism>
<sequence>MAVPEDSLFTMKYTPRFLMMLDVKTLRLPDDMKIPVLVGLGDNDELFTVEKEKELYELIPEDKKEFLVMENTTHSLIPRESWMQVVNWLDCTFINFEMN</sequence>
<dbReference type="Gene3D" id="3.40.50.1820">
    <property type="entry name" value="alpha/beta hydrolase"/>
    <property type="match status" value="1"/>
</dbReference>
<dbReference type="InterPro" id="IPR029058">
    <property type="entry name" value="AB_hydrolase_fold"/>
</dbReference>
<reference evidence="1" key="1">
    <citation type="submission" date="2022-03" db="EMBL/GenBank/DDBJ databases">
        <title>De novo assembled genomes of Belliella spp. (Cyclobacteriaceae) strains.</title>
        <authorList>
            <person name="Szabo A."/>
            <person name="Korponai K."/>
            <person name="Felfoldi T."/>
        </authorList>
    </citation>
    <scope>NUCLEOTIDE SEQUENCE</scope>
    <source>
        <strain evidence="1">DSM 111904</strain>
    </source>
</reference>
<gene>
    <name evidence="1" type="ORF">MM239_18500</name>
</gene>
<keyword evidence="2" id="KW-1185">Reference proteome</keyword>
<comment type="caution">
    <text evidence="1">The sequence shown here is derived from an EMBL/GenBank/DDBJ whole genome shotgun (WGS) entry which is preliminary data.</text>
</comment>
<evidence type="ECO:0000313" key="1">
    <source>
        <dbReference type="EMBL" id="MCH7411390.1"/>
    </source>
</evidence>
<dbReference type="Proteomes" id="UP001165489">
    <property type="component" value="Unassembled WGS sequence"/>
</dbReference>
<dbReference type="EMBL" id="JAKZGP010000074">
    <property type="protein sequence ID" value="MCH7411390.1"/>
    <property type="molecule type" value="Genomic_DNA"/>
</dbReference>